<dbReference type="Proteomes" id="UP001642483">
    <property type="component" value="Unassembled WGS sequence"/>
</dbReference>
<gene>
    <name evidence="3" type="ORF">CVLEPA_LOCUS23075</name>
</gene>
<keyword evidence="2" id="KW-0732">Signal</keyword>
<feature type="signal peptide" evidence="2">
    <location>
        <begin position="1"/>
        <end position="23"/>
    </location>
</feature>
<sequence length="153" mass="17591">MVKSHWFAVFSIIALGYIHLSETRRPFKLPPARPCAVNNGHCDHHCADIFLPQKNKYTRRCSCRPDYNLGKNNATCTLIPWETKSSKSGNKCHSTWYNSGGVEVFLMLVAFIFLGYVFVLLFAKIQDQCKKKTKYSPILAEFDTKDEDYSKEN</sequence>
<comment type="caution">
    <text evidence="3">The sequence shown here is derived from an EMBL/GenBank/DDBJ whole genome shotgun (WGS) entry which is preliminary data.</text>
</comment>
<dbReference type="Gene3D" id="2.10.25.10">
    <property type="entry name" value="Laminin"/>
    <property type="match status" value="1"/>
</dbReference>
<evidence type="ECO:0000313" key="4">
    <source>
        <dbReference type="Proteomes" id="UP001642483"/>
    </source>
</evidence>
<keyword evidence="1" id="KW-0472">Membrane</keyword>
<feature type="transmembrane region" description="Helical" evidence="1">
    <location>
        <begin position="104"/>
        <end position="123"/>
    </location>
</feature>
<dbReference type="SUPFAM" id="SSF57196">
    <property type="entry name" value="EGF/Laminin"/>
    <property type="match status" value="1"/>
</dbReference>
<keyword evidence="1" id="KW-0812">Transmembrane</keyword>
<keyword evidence="1" id="KW-1133">Transmembrane helix</keyword>
<keyword evidence="4" id="KW-1185">Reference proteome</keyword>
<protein>
    <submittedName>
        <fullName evidence="3">Uncharacterized protein</fullName>
    </submittedName>
</protein>
<evidence type="ECO:0000256" key="1">
    <source>
        <dbReference type="SAM" id="Phobius"/>
    </source>
</evidence>
<proteinExistence type="predicted"/>
<organism evidence="3 4">
    <name type="scientific">Clavelina lepadiformis</name>
    <name type="common">Light-bulb sea squirt</name>
    <name type="synonym">Ascidia lepadiformis</name>
    <dbReference type="NCBI Taxonomy" id="159417"/>
    <lineage>
        <taxon>Eukaryota</taxon>
        <taxon>Metazoa</taxon>
        <taxon>Chordata</taxon>
        <taxon>Tunicata</taxon>
        <taxon>Ascidiacea</taxon>
        <taxon>Aplousobranchia</taxon>
        <taxon>Clavelinidae</taxon>
        <taxon>Clavelina</taxon>
    </lineage>
</organism>
<feature type="chain" id="PRO_5047123448" evidence="2">
    <location>
        <begin position="24"/>
        <end position="153"/>
    </location>
</feature>
<evidence type="ECO:0000313" key="3">
    <source>
        <dbReference type="EMBL" id="CAK8690460.1"/>
    </source>
</evidence>
<accession>A0ABP0GFT4</accession>
<dbReference type="EMBL" id="CAWYQH010000119">
    <property type="protein sequence ID" value="CAK8690460.1"/>
    <property type="molecule type" value="Genomic_DNA"/>
</dbReference>
<evidence type="ECO:0000256" key="2">
    <source>
        <dbReference type="SAM" id="SignalP"/>
    </source>
</evidence>
<name>A0ABP0GFT4_CLALP</name>
<reference evidence="3 4" key="1">
    <citation type="submission" date="2024-02" db="EMBL/GenBank/DDBJ databases">
        <authorList>
            <person name="Daric V."/>
            <person name="Darras S."/>
        </authorList>
    </citation>
    <scope>NUCLEOTIDE SEQUENCE [LARGE SCALE GENOMIC DNA]</scope>
</reference>